<accession>A0AC34GP14</accession>
<name>A0AC34GP14_9BILA</name>
<sequence>MIECLHESLESKIEASPLLVIEWIEAFKLYTFKTKYLPSLALSCLVNNLDITKFLMTDDSYKNDILSILDKYVVAEHRSIKNFDHNFSKASEPKPPPNSLVKDFLNKFSVSTLSADVYKWARPDRFDEIPNTMKHRSIKNFDHNFSKASELEDRRLLALQTLEASKHSSSQIKEIIKCIKYKDDNFAMAVASLAMAMKCLTAEHLNDAIPHYHYISQGTRRAVDAEVQALKDLQISSQSERIPSIKCEEFECFLVDDRETFDKLLSVLSNHKTRTVAFDVEASFVCQSEISSQDAALLQLAFIDNTVYLVDIYTLKKVLTPLDWETFFELFLRPRLRRIGFGIKNDVLFLQNAFPFLAKNFANKKPVFICVQEAVTLLSNNPETFLTFFLGKTPTFSLQNVTNMLLDVELEKDEQASNWLSRPLTEAKMKYAATDAFYTLKCFFKIKEKLNKTQWMDLKNVIYKVGEPLKVVQTNAFSLFKKKETFEEVVAHIQSVAEEIQASLSRKAEEILIVLEPPFLKYSSILKRCGFKTWDHRDADSKPDKKAKEMLREMESFLKKLSKEIRQNTFILTNKKTISIYLSDFENSLIFAQQDLAEAVVMEKIVRQTFSSIDFSTIHLRCGSCAKTDSHFFIPMAAYRSIYKSFATFKGFADNIEGLEDSLETFNDTFNSLPDDLKGGCSIDGEELIVKNDLGVFRFSINGKDCAVWENNDVTTFKCDTKLFKNENKQENVKFCWKCKVFF</sequence>
<protein>
    <submittedName>
        <fullName evidence="2">3'-5' exonuclease domain-containing protein</fullName>
    </submittedName>
</protein>
<reference evidence="2" key="1">
    <citation type="submission" date="2022-11" db="UniProtKB">
        <authorList>
            <consortium name="WormBaseParasite"/>
        </authorList>
    </citation>
    <scope>IDENTIFICATION</scope>
</reference>
<evidence type="ECO:0000313" key="1">
    <source>
        <dbReference type="Proteomes" id="UP000887579"/>
    </source>
</evidence>
<dbReference type="WBParaSite" id="ES5_v2.g5687.t1">
    <property type="protein sequence ID" value="ES5_v2.g5687.t1"/>
    <property type="gene ID" value="ES5_v2.g5687"/>
</dbReference>
<evidence type="ECO:0000313" key="2">
    <source>
        <dbReference type="WBParaSite" id="ES5_v2.g5687.t1"/>
    </source>
</evidence>
<organism evidence="1 2">
    <name type="scientific">Panagrolaimus sp. ES5</name>
    <dbReference type="NCBI Taxonomy" id="591445"/>
    <lineage>
        <taxon>Eukaryota</taxon>
        <taxon>Metazoa</taxon>
        <taxon>Ecdysozoa</taxon>
        <taxon>Nematoda</taxon>
        <taxon>Chromadorea</taxon>
        <taxon>Rhabditida</taxon>
        <taxon>Tylenchina</taxon>
        <taxon>Panagrolaimomorpha</taxon>
        <taxon>Panagrolaimoidea</taxon>
        <taxon>Panagrolaimidae</taxon>
        <taxon>Panagrolaimus</taxon>
    </lineage>
</organism>
<dbReference type="Proteomes" id="UP000887579">
    <property type="component" value="Unplaced"/>
</dbReference>
<proteinExistence type="predicted"/>